<keyword evidence="6" id="KW-1185">Reference proteome</keyword>
<feature type="domain" description="PPE family C-terminal" evidence="4">
    <location>
        <begin position="305"/>
        <end position="389"/>
    </location>
</feature>
<protein>
    <submittedName>
        <fullName evidence="5">PPE family protein</fullName>
    </submittedName>
</protein>
<proteinExistence type="inferred from homology"/>
<dbReference type="InterPro" id="IPR000030">
    <property type="entry name" value="PPE_dom"/>
</dbReference>
<feature type="domain" description="PPE" evidence="3">
    <location>
        <begin position="2"/>
        <end position="164"/>
    </location>
</feature>
<dbReference type="EMBL" id="CP126981">
    <property type="protein sequence ID" value="WIM88280.1"/>
    <property type="molecule type" value="Genomic_DNA"/>
</dbReference>
<evidence type="ECO:0000259" key="3">
    <source>
        <dbReference type="Pfam" id="PF00823"/>
    </source>
</evidence>
<gene>
    <name evidence="5" type="ORF">PT015_01830</name>
</gene>
<evidence type="ECO:0000313" key="5">
    <source>
        <dbReference type="EMBL" id="WIM88280.1"/>
    </source>
</evidence>
<dbReference type="PANTHER" id="PTHR46766:SF1">
    <property type="entry name" value="GLUTAMINE-RICH PROTEIN 2"/>
    <property type="match status" value="1"/>
</dbReference>
<reference evidence="5 6" key="1">
    <citation type="journal article" date="2023" name="Microbiol. Resour. Announc.">
        <title>Complete Genome Sequence of Mycobacterium wuenschmanii, a novel Nontuberculous Mycobacterium Isolated from a captive population of Amazon Milk Frogs.</title>
        <authorList>
            <person name="Hicks J."/>
            <person name="Zeineldin M."/>
            <person name="Ward H."/>
            <person name="Wuenschmann A."/>
            <person name="Camp P."/>
            <person name="Farrell D."/>
            <person name="Lehman K."/>
            <person name="Thacker T."/>
            <person name="Cuthbert E."/>
        </authorList>
    </citation>
    <scope>NUCLEOTIDE SEQUENCE [LARGE SCALE GENOMIC DNA]</scope>
    <source>
        <strain evidence="5 6">Wuenschmanii</strain>
    </source>
</reference>
<dbReference type="Pfam" id="PF12484">
    <property type="entry name" value="PPE-SVP"/>
    <property type="match status" value="1"/>
</dbReference>
<sequence length="439" mass="43807">MDFAAFPPEVNSARMYAGPGAGPMLAAASAWDALAAELQSTSAAYRATITELTGGPWLGASSAEMTAATNPFLAWMTTTGAQAEQTAAQARAAAAAYETAFAMTVPPAVIVANRSLLMTLIATNIFGQNTAAIAATEVQYAEMWAQDATAMYGYAGAAATAATLTAFSEPPPTTNPTGGVQQAAAASQSIVSNGARALAAIPQAIGAAAAPAAVDPIQLIPLLTVPITTTAATVGTIGIASSFTSFGTTVRGLLINADRDYDNGKGPFTGNGVGGTMLPQWIINGTGGIGAPSDAVPDSEGPSRLGQASKVGRLSVPSGWTVAAPEIRSAAYSLPITSAAAAPEGGPGAGNLFGNMGLAGAAGGAVGSTASAGRGNERVRINPRPTATPAKAQPTEAVAAIATELQELATRAQSLLSKLAESGLLTTEEVTEQKRRFLG</sequence>
<evidence type="ECO:0000256" key="2">
    <source>
        <dbReference type="SAM" id="MobiDB-lite"/>
    </source>
</evidence>
<dbReference type="RefSeq" id="WP_285188417.1">
    <property type="nucleotide sequence ID" value="NZ_CP126981.1"/>
</dbReference>
<comment type="similarity">
    <text evidence="1">Belongs to the mycobacterial PPE family.</text>
</comment>
<organism evidence="5 6">
    <name type="scientific">Candidatus Mycobacterium wuenschmannii</name>
    <dbReference type="NCBI Taxonomy" id="3027808"/>
    <lineage>
        <taxon>Bacteria</taxon>
        <taxon>Bacillati</taxon>
        <taxon>Actinomycetota</taxon>
        <taxon>Actinomycetes</taxon>
        <taxon>Mycobacteriales</taxon>
        <taxon>Mycobacteriaceae</taxon>
        <taxon>Mycobacterium</taxon>
    </lineage>
</organism>
<evidence type="ECO:0000256" key="1">
    <source>
        <dbReference type="ARBA" id="ARBA00010652"/>
    </source>
</evidence>
<name>A0ABY8VXC4_9MYCO</name>
<dbReference type="Gene3D" id="1.20.1260.20">
    <property type="entry name" value="PPE superfamily"/>
    <property type="match status" value="1"/>
</dbReference>
<dbReference type="Proteomes" id="UP001236585">
    <property type="component" value="Chromosome"/>
</dbReference>
<evidence type="ECO:0000259" key="4">
    <source>
        <dbReference type="Pfam" id="PF12484"/>
    </source>
</evidence>
<dbReference type="InterPro" id="IPR022171">
    <property type="entry name" value="PPE_C"/>
</dbReference>
<dbReference type="Pfam" id="PF00823">
    <property type="entry name" value="PPE"/>
    <property type="match status" value="1"/>
</dbReference>
<feature type="region of interest" description="Disordered" evidence="2">
    <location>
        <begin position="369"/>
        <end position="393"/>
    </location>
</feature>
<accession>A0ABY8VXC4</accession>
<evidence type="ECO:0000313" key="6">
    <source>
        <dbReference type="Proteomes" id="UP001236585"/>
    </source>
</evidence>
<dbReference type="InterPro" id="IPR038332">
    <property type="entry name" value="PPE_sf"/>
</dbReference>
<dbReference type="SUPFAM" id="SSF140459">
    <property type="entry name" value="PE/PPE dimer-like"/>
    <property type="match status" value="1"/>
</dbReference>
<dbReference type="PANTHER" id="PTHR46766">
    <property type="entry name" value="GLUTAMINE-RICH PROTEIN 2"/>
    <property type="match status" value="1"/>
</dbReference>